<evidence type="ECO:0000256" key="5">
    <source>
        <dbReference type="ARBA" id="ARBA00022597"/>
    </source>
</evidence>
<feature type="domain" description="Polysaccharide export protein N-terminal" evidence="15">
    <location>
        <begin position="84"/>
        <end position="165"/>
    </location>
</feature>
<dbReference type="GO" id="GO:0006811">
    <property type="term" value="P:monoatomic ion transport"/>
    <property type="evidence" value="ECO:0007669"/>
    <property type="project" value="UniProtKB-KW"/>
</dbReference>
<evidence type="ECO:0000256" key="8">
    <source>
        <dbReference type="ARBA" id="ARBA00023047"/>
    </source>
</evidence>
<evidence type="ECO:0000256" key="9">
    <source>
        <dbReference type="ARBA" id="ARBA00023065"/>
    </source>
</evidence>
<proteinExistence type="inferred from homology"/>
<keyword evidence="5" id="KW-0762">Sugar transport</keyword>
<keyword evidence="3" id="KW-0813">Transport</keyword>
<dbReference type="GO" id="GO:0015288">
    <property type="term" value="F:porin activity"/>
    <property type="evidence" value="ECO:0007669"/>
    <property type="project" value="UniProtKB-KW"/>
</dbReference>
<comment type="subcellular location">
    <subcellularLocation>
        <location evidence="1">Cell outer membrane</location>
        <topology evidence="1">Multi-pass membrane protein</topology>
    </subcellularLocation>
</comment>
<dbReference type="PANTHER" id="PTHR33619">
    <property type="entry name" value="POLYSACCHARIDE EXPORT PROTEIN GFCE-RELATED"/>
    <property type="match status" value="1"/>
</dbReference>
<evidence type="ECO:0000256" key="1">
    <source>
        <dbReference type="ARBA" id="ARBA00004571"/>
    </source>
</evidence>
<comment type="similarity">
    <text evidence="2">Belongs to the BexD/CtrA/VexA family.</text>
</comment>
<evidence type="ECO:0000256" key="14">
    <source>
        <dbReference type="ARBA" id="ARBA00023288"/>
    </source>
</evidence>
<dbReference type="Pfam" id="PF02563">
    <property type="entry name" value="Poly_export"/>
    <property type="match status" value="1"/>
</dbReference>
<evidence type="ECO:0000256" key="11">
    <source>
        <dbReference type="ARBA" id="ARBA00023136"/>
    </source>
</evidence>
<keyword evidence="11" id="KW-0472">Membrane</keyword>
<dbReference type="InterPro" id="IPR003715">
    <property type="entry name" value="Poly_export_N"/>
</dbReference>
<dbReference type="Gene3D" id="3.10.560.10">
    <property type="entry name" value="Outer membrane lipoprotein wza domain like"/>
    <property type="match status" value="2"/>
</dbReference>
<dbReference type="PROSITE" id="PS51257">
    <property type="entry name" value="PROKAR_LIPOPROTEIN"/>
    <property type="match status" value="1"/>
</dbReference>
<gene>
    <name evidence="17" type="ORF">D2T33_10505</name>
</gene>
<evidence type="ECO:0000313" key="17">
    <source>
        <dbReference type="EMBL" id="RWR12106.1"/>
    </source>
</evidence>
<dbReference type="EMBL" id="SAUW01000009">
    <property type="protein sequence ID" value="RWR12106.1"/>
    <property type="molecule type" value="Genomic_DNA"/>
</dbReference>
<dbReference type="Proteomes" id="UP000285710">
    <property type="component" value="Unassembled WGS sequence"/>
</dbReference>
<protein>
    <submittedName>
        <fullName evidence="17">Polysaccharide export protein</fullName>
    </submittedName>
</protein>
<dbReference type="GO" id="GO:0009279">
    <property type="term" value="C:cell outer membrane"/>
    <property type="evidence" value="ECO:0007669"/>
    <property type="project" value="UniProtKB-SubCell"/>
</dbReference>
<comment type="caution">
    <text evidence="17">The sequence shown here is derived from an EMBL/GenBank/DDBJ whole genome shotgun (WGS) entry which is preliminary data.</text>
</comment>
<evidence type="ECO:0000259" key="16">
    <source>
        <dbReference type="Pfam" id="PF22461"/>
    </source>
</evidence>
<dbReference type="InterPro" id="IPR049712">
    <property type="entry name" value="Poly_export"/>
</dbReference>
<keyword evidence="9" id="KW-0406">Ion transport</keyword>
<evidence type="ECO:0000256" key="6">
    <source>
        <dbReference type="ARBA" id="ARBA00022692"/>
    </source>
</evidence>
<evidence type="ECO:0000256" key="3">
    <source>
        <dbReference type="ARBA" id="ARBA00022448"/>
    </source>
</evidence>
<evidence type="ECO:0000259" key="15">
    <source>
        <dbReference type="Pfam" id="PF02563"/>
    </source>
</evidence>
<accession>A0A443IVN3</accession>
<dbReference type="Pfam" id="PF22461">
    <property type="entry name" value="SLBB_2"/>
    <property type="match status" value="1"/>
</dbReference>
<keyword evidence="18" id="KW-1185">Reference proteome</keyword>
<sequence>MSIRIFIALVGVGAMSMSGCSLPQGAARSSQVLSGAATTPEEARELGIAVVQVSRNNVTPINKWASSDPDELRRPWPGSVGSAGAITLAPGDQLGIRVWDNDPNALMNGANQRSTELNGLKVAADGSVTLPYAGKVRISGMSTDAALDRIREEIRKSQPTAEVQLAAQPGRMNSVSAVSGLLNPGSYPLPEGGLPILSMIALAGGIQPSLQNPVVRLMRGGTIYEARATDLLQGRSPDVMLRGGDRIAVVEDQRRFTILGATGSEQLMAFDRDRITALQALAKSGGLASNRADLKGVLVLRDYAPDHVQSGGPAAPSVIYALDLTTADGLFAARNFDIRPGDTILATESPVVSARTVLGLIGSTFGVSNQLQ</sequence>
<feature type="domain" description="SLBB" evidence="16">
    <location>
        <begin position="255"/>
        <end position="344"/>
    </location>
</feature>
<dbReference type="GO" id="GO:0046930">
    <property type="term" value="C:pore complex"/>
    <property type="evidence" value="ECO:0007669"/>
    <property type="project" value="UniProtKB-KW"/>
</dbReference>
<dbReference type="RefSeq" id="WP_128269742.1">
    <property type="nucleotide sequence ID" value="NZ_SAUW01000009.1"/>
</dbReference>
<dbReference type="GO" id="GO:0015159">
    <property type="term" value="F:polysaccharide transmembrane transporter activity"/>
    <property type="evidence" value="ECO:0007669"/>
    <property type="project" value="InterPro"/>
</dbReference>
<evidence type="ECO:0000256" key="13">
    <source>
        <dbReference type="ARBA" id="ARBA00023237"/>
    </source>
</evidence>
<keyword evidence="14" id="KW-0449">Lipoprotein</keyword>
<evidence type="ECO:0000256" key="2">
    <source>
        <dbReference type="ARBA" id="ARBA00009450"/>
    </source>
</evidence>
<evidence type="ECO:0000256" key="10">
    <source>
        <dbReference type="ARBA" id="ARBA00023114"/>
    </source>
</evidence>
<dbReference type="PANTHER" id="PTHR33619:SF3">
    <property type="entry name" value="POLYSACCHARIDE EXPORT PROTEIN GFCE-RELATED"/>
    <property type="match status" value="1"/>
</dbReference>
<reference evidence="17 18" key="1">
    <citation type="submission" date="2019-01" db="EMBL/GenBank/DDBJ databases">
        <title>Sinorhodobacter populi sp. nov. isolated from the symptomatic bark tissue of Populus euramericana canker.</title>
        <authorList>
            <person name="Xu G."/>
        </authorList>
    </citation>
    <scope>NUCLEOTIDE SEQUENCE [LARGE SCALE GENOMIC DNA]</scope>
    <source>
        <strain evidence="17 18">2D-5</strain>
    </source>
</reference>
<evidence type="ECO:0000313" key="18">
    <source>
        <dbReference type="Proteomes" id="UP000285710"/>
    </source>
</evidence>
<keyword evidence="13" id="KW-0998">Cell outer membrane</keyword>
<evidence type="ECO:0000256" key="4">
    <source>
        <dbReference type="ARBA" id="ARBA00022452"/>
    </source>
</evidence>
<dbReference type="AlphaFoldDB" id="A0A443IVN3"/>
<evidence type="ECO:0000256" key="12">
    <source>
        <dbReference type="ARBA" id="ARBA00023139"/>
    </source>
</evidence>
<keyword evidence="10" id="KW-0626">Porin</keyword>
<reference evidence="17 18" key="2">
    <citation type="submission" date="2019-01" db="EMBL/GenBank/DDBJ databases">
        <authorList>
            <person name="Li Y."/>
        </authorList>
    </citation>
    <scope>NUCLEOTIDE SEQUENCE [LARGE SCALE GENOMIC DNA]</scope>
    <source>
        <strain evidence="17 18">2D-5</strain>
    </source>
</reference>
<keyword evidence="6" id="KW-0812">Transmembrane</keyword>
<keyword evidence="4" id="KW-1134">Transmembrane beta strand</keyword>
<keyword evidence="7" id="KW-0732">Signal</keyword>
<keyword evidence="12" id="KW-0564">Palmitate</keyword>
<dbReference type="InterPro" id="IPR054765">
    <property type="entry name" value="SLBB_dom"/>
</dbReference>
<organism evidence="17 18">
    <name type="scientific">Paenirhodobacter populi</name>
    <dbReference type="NCBI Taxonomy" id="2306993"/>
    <lineage>
        <taxon>Bacteria</taxon>
        <taxon>Pseudomonadati</taxon>
        <taxon>Pseudomonadota</taxon>
        <taxon>Alphaproteobacteria</taxon>
        <taxon>Rhodobacterales</taxon>
        <taxon>Rhodobacter group</taxon>
        <taxon>Paenirhodobacter</taxon>
    </lineage>
</organism>
<name>A0A443IVN3_9RHOB</name>
<evidence type="ECO:0000256" key="7">
    <source>
        <dbReference type="ARBA" id="ARBA00022729"/>
    </source>
</evidence>
<dbReference type="Gene3D" id="3.30.1950.10">
    <property type="entry name" value="wza like domain"/>
    <property type="match status" value="1"/>
</dbReference>
<keyword evidence="8" id="KW-0625">Polysaccharide transport</keyword>